<dbReference type="SUPFAM" id="SSF52743">
    <property type="entry name" value="Subtilisin-like"/>
    <property type="match status" value="1"/>
</dbReference>
<dbReference type="Gramene" id="Ma06_t27860.1">
    <property type="protein sequence ID" value="Ma06_p27860.1"/>
    <property type="gene ID" value="Ma06_g27860"/>
</dbReference>
<dbReference type="Gene3D" id="3.40.50.200">
    <property type="entry name" value="Peptidase S8/S53 domain"/>
    <property type="match status" value="1"/>
</dbReference>
<organism evidence="8 9">
    <name type="scientific">Musa acuminata subsp. malaccensis</name>
    <name type="common">Wild banana</name>
    <name type="synonym">Musa malaccensis</name>
    <dbReference type="NCBI Taxonomy" id="214687"/>
    <lineage>
        <taxon>Eukaryota</taxon>
        <taxon>Viridiplantae</taxon>
        <taxon>Streptophyta</taxon>
        <taxon>Embryophyta</taxon>
        <taxon>Tracheophyta</taxon>
        <taxon>Spermatophyta</taxon>
        <taxon>Magnoliopsida</taxon>
        <taxon>Liliopsida</taxon>
        <taxon>Zingiberales</taxon>
        <taxon>Musaceae</taxon>
        <taxon>Musa</taxon>
    </lineage>
</organism>
<dbReference type="InterPro" id="IPR010259">
    <property type="entry name" value="S8pro/Inhibitor_I9"/>
</dbReference>
<sequence length="187" mass="21080">MRGPSPYLVLPVFFLIFCFTASCSEQRRVYIVYLGQHNGLRTGQEILEDHHSLLRSVKNSEEEALNSLVYSYKHSINGFAALLTEEEAAKLSAMEEVVSAFPGEARWSPHTTRSWEFIIQEEGLRGWEMEWMTSKAKLGKEVIVGVVDSGVWPESQSFSDAGMGPIPERWKGICQEGDAFESLNCNK</sequence>
<dbReference type="Proteomes" id="UP000012960">
    <property type="component" value="Unplaced"/>
</dbReference>
<evidence type="ECO:0000256" key="5">
    <source>
        <dbReference type="SAM" id="SignalP"/>
    </source>
</evidence>
<feature type="chain" id="PRO_5043242237" evidence="5">
    <location>
        <begin position="25"/>
        <end position="187"/>
    </location>
</feature>
<dbReference type="InterPro" id="IPR037045">
    <property type="entry name" value="S8pro/Inhibitor_I9_sf"/>
</dbReference>
<dbReference type="OMA" id="IHGFSTW"/>
<evidence type="ECO:0000256" key="1">
    <source>
        <dbReference type="ARBA" id="ARBA00011073"/>
    </source>
</evidence>
<feature type="domain" description="Inhibitor I9" evidence="6">
    <location>
        <begin position="29"/>
        <end position="102"/>
    </location>
</feature>
<protein>
    <submittedName>
        <fullName evidence="7">(wild Malaysian banana) hypothetical protein</fullName>
    </submittedName>
</protein>
<evidence type="ECO:0000313" key="7">
    <source>
        <dbReference type="EMBL" id="CAG1847605.1"/>
    </source>
</evidence>
<keyword evidence="9" id="KW-1185">Reference proteome</keyword>
<keyword evidence="2" id="KW-0645">Protease</keyword>
<proteinExistence type="inferred from homology"/>
<comment type="similarity">
    <text evidence="1">Belongs to the peptidase S8 family.</text>
</comment>
<dbReference type="EMBL" id="HG996471">
    <property type="protein sequence ID" value="CAG1847605.1"/>
    <property type="molecule type" value="Genomic_DNA"/>
</dbReference>
<dbReference type="GO" id="GO:0006508">
    <property type="term" value="P:proteolysis"/>
    <property type="evidence" value="ECO:0007669"/>
    <property type="project" value="UniProtKB-KW"/>
</dbReference>
<feature type="signal peptide" evidence="5">
    <location>
        <begin position="1"/>
        <end position="24"/>
    </location>
</feature>
<dbReference type="FunFam" id="3.30.70.80:FF:000002">
    <property type="entry name" value="Subtilisin-like protease SBT5.3"/>
    <property type="match status" value="1"/>
</dbReference>
<dbReference type="InterPro" id="IPR036852">
    <property type="entry name" value="Peptidase_S8/S53_dom_sf"/>
</dbReference>
<dbReference type="Pfam" id="PF05922">
    <property type="entry name" value="Inhibitor_I9"/>
    <property type="match status" value="1"/>
</dbReference>
<dbReference type="OrthoDB" id="2014869at2759"/>
<dbReference type="Gene3D" id="3.30.70.80">
    <property type="entry name" value="Peptidase S8 propeptide/proteinase inhibitor I9"/>
    <property type="match status" value="1"/>
</dbReference>
<evidence type="ECO:0000313" key="9">
    <source>
        <dbReference type="Proteomes" id="UP000012960"/>
    </source>
</evidence>
<reference evidence="8" key="2">
    <citation type="submission" date="2021-05" db="UniProtKB">
        <authorList>
            <consortium name="EnsemblPlants"/>
        </authorList>
    </citation>
    <scope>IDENTIFICATION</scope>
    <source>
        <strain evidence="8">subsp. malaccensis</strain>
    </source>
</reference>
<dbReference type="PANTHER" id="PTHR10795">
    <property type="entry name" value="PROPROTEIN CONVERTASE SUBTILISIN/KEXIN"/>
    <property type="match status" value="1"/>
</dbReference>
<keyword evidence="4" id="KW-0720">Serine protease</keyword>
<accession>A0A804JL81</accession>
<evidence type="ECO:0000256" key="2">
    <source>
        <dbReference type="ARBA" id="ARBA00022670"/>
    </source>
</evidence>
<gene>
    <name evidence="7" type="ORF">GSMUA_174000.1</name>
</gene>
<reference evidence="7" key="1">
    <citation type="submission" date="2021-03" db="EMBL/GenBank/DDBJ databases">
        <authorList>
            <consortium name="Genoscope - CEA"/>
            <person name="William W."/>
        </authorList>
    </citation>
    <scope>NUCLEOTIDE SEQUENCE</scope>
    <source>
        <strain evidence="7">Doubled-haploid Pahang</strain>
    </source>
</reference>
<dbReference type="GO" id="GO:0004252">
    <property type="term" value="F:serine-type endopeptidase activity"/>
    <property type="evidence" value="ECO:0007669"/>
    <property type="project" value="InterPro"/>
</dbReference>
<dbReference type="InterPro" id="IPR045051">
    <property type="entry name" value="SBT"/>
</dbReference>
<keyword evidence="4" id="KW-0378">Hydrolase</keyword>
<evidence type="ECO:0000259" key="6">
    <source>
        <dbReference type="Pfam" id="PF05922"/>
    </source>
</evidence>
<evidence type="ECO:0000256" key="4">
    <source>
        <dbReference type="ARBA" id="ARBA00022825"/>
    </source>
</evidence>
<dbReference type="PROSITE" id="PS51257">
    <property type="entry name" value="PROKAR_LIPOPROTEIN"/>
    <property type="match status" value="1"/>
</dbReference>
<evidence type="ECO:0000313" key="8">
    <source>
        <dbReference type="EnsemblPlants" id="Ma06_p27860.1"/>
    </source>
</evidence>
<dbReference type="EnsemblPlants" id="Ma06_t27860.1">
    <property type="protein sequence ID" value="Ma06_p27860.1"/>
    <property type="gene ID" value="Ma06_g27860"/>
</dbReference>
<keyword evidence="3 5" id="KW-0732">Signal</keyword>
<name>A0A804JL81_MUSAM</name>
<dbReference type="AlphaFoldDB" id="A0A804JL81"/>
<evidence type="ECO:0000256" key="3">
    <source>
        <dbReference type="ARBA" id="ARBA00022729"/>
    </source>
</evidence>